<name>D1PTG6_9BACT</name>
<dbReference type="NCBIfam" id="TIGR00043">
    <property type="entry name" value="rRNA maturation RNase YbeY"/>
    <property type="match status" value="1"/>
</dbReference>
<evidence type="ECO:0000256" key="1">
    <source>
        <dbReference type="ARBA" id="ARBA00010875"/>
    </source>
</evidence>
<comment type="subcellular location">
    <subcellularLocation>
        <location evidence="7">Cytoplasm</location>
    </subcellularLocation>
</comment>
<keyword evidence="2 7" id="KW-0540">Nuclease</keyword>
<dbReference type="PANTHER" id="PTHR46986:SF1">
    <property type="entry name" value="ENDORIBONUCLEASE YBEY, CHLOROPLASTIC"/>
    <property type="match status" value="1"/>
</dbReference>
<feature type="binding site" evidence="7">
    <location>
        <position position="116"/>
    </location>
    <ligand>
        <name>Zn(2+)</name>
        <dbReference type="ChEBI" id="CHEBI:29105"/>
        <note>catalytic</note>
    </ligand>
</feature>
<reference evidence="8 9" key="1">
    <citation type="submission" date="2009-10" db="EMBL/GenBank/DDBJ databases">
        <authorList>
            <person name="Qin X."/>
            <person name="Bachman B."/>
            <person name="Battles P."/>
            <person name="Bell A."/>
            <person name="Bess C."/>
            <person name="Bickham C."/>
            <person name="Chaboub L."/>
            <person name="Chen D."/>
            <person name="Coyle M."/>
            <person name="Deiros D.R."/>
            <person name="Dinh H."/>
            <person name="Forbes L."/>
            <person name="Fowler G."/>
            <person name="Francisco L."/>
            <person name="Fu Q."/>
            <person name="Gubbala S."/>
            <person name="Hale W."/>
            <person name="Han Y."/>
            <person name="Hemphill L."/>
            <person name="Highlander S.K."/>
            <person name="Hirani K."/>
            <person name="Hogues M."/>
            <person name="Jackson L."/>
            <person name="Jakkamsetti A."/>
            <person name="Javaid M."/>
            <person name="Jiang H."/>
            <person name="Korchina V."/>
            <person name="Kovar C."/>
            <person name="Lara F."/>
            <person name="Lee S."/>
            <person name="Mata R."/>
            <person name="Mathew T."/>
            <person name="Moen C."/>
            <person name="Morales K."/>
            <person name="Munidasa M."/>
            <person name="Nazareth L."/>
            <person name="Ngo R."/>
            <person name="Nguyen L."/>
            <person name="Okwuonu G."/>
            <person name="Ongeri F."/>
            <person name="Patil S."/>
            <person name="Petrosino J."/>
            <person name="Pham C."/>
            <person name="Pham P."/>
            <person name="Pu L.-L."/>
            <person name="Puazo M."/>
            <person name="Raj R."/>
            <person name="Reid J."/>
            <person name="Rouhana J."/>
            <person name="Saada N."/>
            <person name="Shang Y."/>
            <person name="Simmons D."/>
            <person name="Thornton R."/>
            <person name="Warren J."/>
            <person name="Weissenberger G."/>
            <person name="Zhang J."/>
            <person name="Zhang L."/>
            <person name="Zhou C."/>
            <person name="Zhu D."/>
            <person name="Muzny D."/>
            <person name="Worley K."/>
            <person name="Gibbs R."/>
        </authorList>
    </citation>
    <scope>NUCLEOTIDE SEQUENCE [LARGE SCALE GENOMIC DNA]</scope>
    <source>
        <strain evidence="8 9">DSM 17361</strain>
    </source>
</reference>
<proteinExistence type="inferred from homology"/>
<dbReference type="EC" id="3.1.-.-" evidence="7"/>
<dbReference type="Gene3D" id="3.40.390.30">
    <property type="entry name" value="Metalloproteases ('zincins'), catalytic domain"/>
    <property type="match status" value="1"/>
</dbReference>
<keyword evidence="6 7" id="KW-0862">Zinc</keyword>
<evidence type="ECO:0000256" key="7">
    <source>
        <dbReference type="HAMAP-Rule" id="MF_00009"/>
    </source>
</evidence>
<dbReference type="AlphaFoldDB" id="D1PTG6"/>
<protein>
    <recommendedName>
        <fullName evidence="7">Endoribonuclease YbeY</fullName>
        <ecNumber evidence="7">3.1.-.-</ecNumber>
    </recommendedName>
</protein>
<keyword evidence="3 7" id="KW-0479">Metal-binding</keyword>
<dbReference type="GO" id="GO:0005737">
    <property type="term" value="C:cytoplasm"/>
    <property type="evidence" value="ECO:0007669"/>
    <property type="project" value="UniProtKB-SubCell"/>
</dbReference>
<dbReference type="RefSeq" id="WP_007174600.1">
    <property type="nucleotide sequence ID" value="NZ_GG704782.1"/>
</dbReference>
<comment type="cofactor">
    <cofactor evidence="7">
        <name>Zn(2+)</name>
        <dbReference type="ChEBI" id="CHEBI:29105"/>
    </cofactor>
    <text evidence="7">Binds 1 zinc ion.</text>
</comment>
<dbReference type="GO" id="GO:0008270">
    <property type="term" value="F:zinc ion binding"/>
    <property type="evidence" value="ECO:0007669"/>
    <property type="project" value="UniProtKB-UniRule"/>
</dbReference>
<comment type="function">
    <text evidence="7">Single strand-specific metallo-endoribonuclease involved in late-stage 70S ribosome quality control and in maturation of the 3' terminus of the 16S rRNA.</text>
</comment>
<dbReference type="InterPro" id="IPR023091">
    <property type="entry name" value="MetalPrtase_cat_dom_sf_prd"/>
</dbReference>
<gene>
    <name evidence="7 8" type="primary">ybeY</name>
    <name evidence="8" type="ORF">HMPREF0645_0251</name>
</gene>
<dbReference type="Pfam" id="PF02130">
    <property type="entry name" value="YbeY"/>
    <property type="match status" value="1"/>
</dbReference>
<comment type="caution">
    <text evidence="8">The sequence shown here is derived from an EMBL/GenBank/DDBJ whole genome shotgun (WGS) entry which is preliminary data.</text>
</comment>
<dbReference type="HAMAP" id="MF_00009">
    <property type="entry name" value="Endoribonucl_YbeY"/>
    <property type="match status" value="1"/>
</dbReference>
<evidence type="ECO:0000256" key="5">
    <source>
        <dbReference type="ARBA" id="ARBA00022801"/>
    </source>
</evidence>
<keyword evidence="7" id="KW-0963">Cytoplasm</keyword>
<sequence length="143" mass="16192">MITYQAEGVELPSIKHRETTAWIKAVAATYGKRVGSIGYMFVDDKKILEVNNQYLGHDYYTDIITFDYDDGDVINGDLVISLDTVRSNAELFGKDYADELNRVIIHGILHLCGINDKGPGEREIMEAHEEKALALLKEMQRQN</sequence>
<organism evidence="8 9">
    <name type="scientific">Hallella bergensis DSM 17361</name>
    <dbReference type="NCBI Taxonomy" id="585502"/>
    <lineage>
        <taxon>Bacteria</taxon>
        <taxon>Pseudomonadati</taxon>
        <taxon>Bacteroidota</taxon>
        <taxon>Bacteroidia</taxon>
        <taxon>Bacteroidales</taxon>
        <taxon>Prevotellaceae</taxon>
        <taxon>Hallella</taxon>
    </lineage>
</organism>
<keyword evidence="7" id="KW-0690">Ribosome biogenesis</keyword>
<dbReference type="Proteomes" id="UP000003160">
    <property type="component" value="Unassembled WGS sequence"/>
</dbReference>
<dbReference type="GO" id="GO:0006364">
    <property type="term" value="P:rRNA processing"/>
    <property type="evidence" value="ECO:0007669"/>
    <property type="project" value="UniProtKB-UniRule"/>
</dbReference>
<dbReference type="HOGENOM" id="CLU_106710_3_3_10"/>
<keyword evidence="9" id="KW-1185">Reference proteome</keyword>
<dbReference type="EMBL" id="ACKS01000015">
    <property type="protein sequence ID" value="EFA45326.1"/>
    <property type="molecule type" value="Genomic_DNA"/>
</dbReference>
<evidence type="ECO:0000313" key="8">
    <source>
        <dbReference type="EMBL" id="EFA45326.1"/>
    </source>
</evidence>
<evidence type="ECO:0000256" key="2">
    <source>
        <dbReference type="ARBA" id="ARBA00022722"/>
    </source>
</evidence>
<keyword evidence="7" id="KW-0698">rRNA processing</keyword>
<accession>D1PTG6</accession>
<keyword evidence="5 7" id="KW-0378">Hydrolase</keyword>
<evidence type="ECO:0000256" key="3">
    <source>
        <dbReference type="ARBA" id="ARBA00022723"/>
    </source>
</evidence>
<feature type="binding site" evidence="7">
    <location>
        <position position="106"/>
    </location>
    <ligand>
        <name>Zn(2+)</name>
        <dbReference type="ChEBI" id="CHEBI:29105"/>
        <note>catalytic</note>
    </ligand>
</feature>
<dbReference type="PANTHER" id="PTHR46986">
    <property type="entry name" value="ENDORIBONUCLEASE YBEY, CHLOROPLASTIC"/>
    <property type="match status" value="1"/>
</dbReference>
<dbReference type="SUPFAM" id="SSF55486">
    <property type="entry name" value="Metalloproteases ('zincins'), catalytic domain"/>
    <property type="match status" value="1"/>
</dbReference>
<feature type="binding site" evidence="7">
    <location>
        <position position="110"/>
    </location>
    <ligand>
        <name>Zn(2+)</name>
        <dbReference type="ChEBI" id="CHEBI:29105"/>
        <note>catalytic</note>
    </ligand>
</feature>
<keyword evidence="4 7" id="KW-0255">Endonuclease</keyword>
<dbReference type="GO" id="GO:0004222">
    <property type="term" value="F:metalloendopeptidase activity"/>
    <property type="evidence" value="ECO:0007669"/>
    <property type="project" value="InterPro"/>
</dbReference>
<evidence type="ECO:0000256" key="6">
    <source>
        <dbReference type="ARBA" id="ARBA00022833"/>
    </source>
</evidence>
<dbReference type="eggNOG" id="COG0319">
    <property type="taxonomic scope" value="Bacteria"/>
</dbReference>
<evidence type="ECO:0000313" key="9">
    <source>
        <dbReference type="Proteomes" id="UP000003160"/>
    </source>
</evidence>
<evidence type="ECO:0000256" key="4">
    <source>
        <dbReference type="ARBA" id="ARBA00022759"/>
    </source>
</evidence>
<dbReference type="InterPro" id="IPR002036">
    <property type="entry name" value="YbeY"/>
</dbReference>
<dbReference type="GO" id="GO:0004521">
    <property type="term" value="F:RNA endonuclease activity"/>
    <property type="evidence" value="ECO:0007669"/>
    <property type="project" value="UniProtKB-UniRule"/>
</dbReference>
<comment type="similarity">
    <text evidence="1 7">Belongs to the endoribonuclease YbeY family.</text>
</comment>
<dbReference type="OrthoDB" id="9811984at2"/>